<sequence>MLAVEVSRTTMLRLARALPVPEPGTITVVGVDDFAFRKGNTYGQLSSTWTPADPSTCCPIVTATPSPPGCALTLVLR</sequence>
<evidence type="ECO:0000313" key="1">
    <source>
        <dbReference type="EMBL" id="MCM4078718.1"/>
    </source>
</evidence>
<dbReference type="Proteomes" id="UP001523216">
    <property type="component" value="Unassembled WGS sequence"/>
</dbReference>
<dbReference type="RefSeq" id="WP_251798563.1">
    <property type="nucleotide sequence ID" value="NZ_JAMQOL010000017.1"/>
</dbReference>
<keyword evidence="2" id="KW-1185">Reference proteome</keyword>
<organism evidence="1 2">
    <name type="scientific">Paractinoplanes hotanensis</name>
    <dbReference type="NCBI Taxonomy" id="2906497"/>
    <lineage>
        <taxon>Bacteria</taxon>
        <taxon>Bacillati</taxon>
        <taxon>Actinomycetota</taxon>
        <taxon>Actinomycetes</taxon>
        <taxon>Micromonosporales</taxon>
        <taxon>Micromonosporaceae</taxon>
        <taxon>Paractinoplanes</taxon>
    </lineage>
</organism>
<comment type="caution">
    <text evidence="1">The sequence shown here is derived from an EMBL/GenBank/DDBJ whole genome shotgun (WGS) entry which is preliminary data.</text>
</comment>
<proteinExistence type="predicted"/>
<reference evidence="1 2" key="1">
    <citation type="submission" date="2022-06" db="EMBL/GenBank/DDBJ databases">
        <title>Actinoplanes abujensis sp. nov., isolated from Nigerian arid soil.</title>
        <authorList>
            <person name="Ding P."/>
        </authorList>
    </citation>
    <scope>NUCLEOTIDE SEQUENCE [LARGE SCALE GENOMIC DNA]</scope>
    <source>
        <strain evidence="2">TRM88002</strain>
    </source>
</reference>
<accession>A0ABT0XY60</accession>
<evidence type="ECO:0008006" key="3">
    <source>
        <dbReference type="Google" id="ProtNLM"/>
    </source>
</evidence>
<gene>
    <name evidence="1" type="ORF">LXN57_14180</name>
</gene>
<evidence type="ECO:0000313" key="2">
    <source>
        <dbReference type="Proteomes" id="UP001523216"/>
    </source>
</evidence>
<name>A0ABT0XY60_9ACTN</name>
<dbReference type="EMBL" id="JAMQOL010000017">
    <property type="protein sequence ID" value="MCM4078718.1"/>
    <property type="molecule type" value="Genomic_DNA"/>
</dbReference>
<protein>
    <recommendedName>
        <fullName evidence="3">Transposase</fullName>
    </recommendedName>
</protein>